<comment type="caution">
    <text evidence="1">The sequence shown here is derived from an EMBL/GenBank/DDBJ whole genome shotgun (WGS) entry which is preliminary data.</text>
</comment>
<proteinExistence type="predicted"/>
<accession>A0ABR7RKS3</accession>
<evidence type="ECO:0000313" key="1">
    <source>
        <dbReference type="EMBL" id="MBC9206923.1"/>
    </source>
</evidence>
<dbReference type="InterPro" id="IPR018684">
    <property type="entry name" value="DUF2171"/>
</dbReference>
<dbReference type="Proteomes" id="UP000626026">
    <property type="component" value="Unassembled WGS sequence"/>
</dbReference>
<protein>
    <submittedName>
        <fullName evidence="1">DUF2171 domain-containing protein</fullName>
    </submittedName>
</protein>
<dbReference type="Pfam" id="PF09939">
    <property type="entry name" value="DUF2171"/>
    <property type="match status" value="1"/>
</dbReference>
<evidence type="ECO:0000313" key="2">
    <source>
        <dbReference type="Proteomes" id="UP000626026"/>
    </source>
</evidence>
<reference evidence="1 2" key="1">
    <citation type="journal article" date="2013" name="Int. J. Syst. Evol. Microbiol.">
        <title>Roseomonas aerophila sp. nov., isolated from air.</title>
        <authorList>
            <person name="Kim S.J."/>
            <person name="Weon H.Y."/>
            <person name="Ahn J.H."/>
            <person name="Hong S.B."/>
            <person name="Seok S.J."/>
            <person name="Whang K.S."/>
            <person name="Kwon S.W."/>
        </authorList>
    </citation>
    <scope>NUCLEOTIDE SEQUENCE [LARGE SCALE GENOMIC DNA]</scope>
    <source>
        <strain evidence="1 2">NBRC 108923</strain>
    </source>
</reference>
<organism evidence="1 2">
    <name type="scientific">Teichococcus aerophilus</name>
    <dbReference type="NCBI Taxonomy" id="1224513"/>
    <lineage>
        <taxon>Bacteria</taxon>
        <taxon>Pseudomonadati</taxon>
        <taxon>Pseudomonadota</taxon>
        <taxon>Alphaproteobacteria</taxon>
        <taxon>Acetobacterales</taxon>
        <taxon>Roseomonadaceae</taxon>
        <taxon>Roseomonas</taxon>
    </lineage>
</organism>
<name>A0ABR7RKS3_9PROT</name>
<keyword evidence="2" id="KW-1185">Reference proteome</keyword>
<dbReference type="RefSeq" id="WP_187784094.1">
    <property type="nucleotide sequence ID" value="NZ_JACTVA010000011.1"/>
</dbReference>
<sequence length="87" mass="9236">MIDKTKIQEHAEIVGSCGNHVGTVDHLEGDFIKLTRNDSADGQHHYLPLSAVADVDGEKVVTTMNHKAALSLLQDRPESGAGGFAAV</sequence>
<gene>
    <name evidence="1" type="ORF">IBL26_08765</name>
</gene>
<dbReference type="EMBL" id="JACTVA010000011">
    <property type="protein sequence ID" value="MBC9206923.1"/>
    <property type="molecule type" value="Genomic_DNA"/>
</dbReference>